<keyword evidence="2 7" id="KW-0479">Metal-binding</keyword>
<dbReference type="SUPFAM" id="SSF50129">
    <property type="entry name" value="GroES-like"/>
    <property type="match status" value="1"/>
</dbReference>
<dbReference type="Proteomes" id="UP000001409">
    <property type="component" value="Chromosome"/>
</dbReference>
<dbReference type="SMART" id="SM00829">
    <property type="entry name" value="PKS_ER"/>
    <property type="match status" value="1"/>
</dbReference>
<comment type="catalytic activity">
    <reaction evidence="6">
        <text>a primary alcohol + NADP(+) = an aldehyde + NADPH + H(+)</text>
        <dbReference type="Rhea" id="RHEA:15937"/>
        <dbReference type="ChEBI" id="CHEBI:15378"/>
        <dbReference type="ChEBI" id="CHEBI:15734"/>
        <dbReference type="ChEBI" id="CHEBI:17478"/>
        <dbReference type="ChEBI" id="CHEBI:57783"/>
        <dbReference type="ChEBI" id="CHEBI:58349"/>
        <dbReference type="EC" id="1.1.1.2"/>
    </reaction>
</comment>
<feature type="region of interest" description="Disordered" evidence="8">
    <location>
        <begin position="1"/>
        <end position="22"/>
    </location>
</feature>
<proteinExistence type="inferred from homology"/>
<dbReference type="SUPFAM" id="SSF51735">
    <property type="entry name" value="NAD(P)-binding Rossmann-fold domains"/>
    <property type="match status" value="1"/>
</dbReference>
<dbReference type="GO" id="GO:0008106">
    <property type="term" value="F:alcohol dehydrogenase (NADP+) activity"/>
    <property type="evidence" value="ECO:0007669"/>
    <property type="project" value="UniProtKB-EC"/>
</dbReference>
<dbReference type="CDD" id="cd05283">
    <property type="entry name" value="CAD1"/>
    <property type="match status" value="1"/>
</dbReference>
<dbReference type="InterPro" id="IPR013149">
    <property type="entry name" value="ADH-like_C"/>
</dbReference>
<evidence type="ECO:0000256" key="4">
    <source>
        <dbReference type="ARBA" id="ARBA00023002"/>
    </source>
</evidence>
<feature type="domain" description="Enoyl reductase (ER)" evidence="9">
    <location>
        <begin position="53"/>
        <end position="382"/>
    </location>
</feature>
<dbReference type="GO" id="GO:0008270">
    <property type="term" value="F:zinc ion binding"/>
    <property type="evidence" value="ECO:0007669"/>
    <property type="project" value="InterPro"/>
</dbReference>
<evidence type="ECO:0000256" key="6">
    <source>
        <dbReference type="ARBA" id="ARBA00048262"/>
    </source>
</evidence>
<dbReference type="EMBL" id="BA000035">
    <property type="protein sequence ID" value="BAC16959.1"/>
    <property type="molecule type" value="Genomic_DNA"/>
</dbReference>
<organism evidence="10 11">
    <name type="scientific">Corynebacterium efficiens (strain DSM 44549 / YS-314 / AJ 12310 / JCM 11189 / NBRC 100395)</name>
    <dbReference type="NCBI Taxonomy" id="196164"/>
    <lineage>
        <taxon>Bacteria</taxon>
        <taxon>Bacillati</taxon>
        <taxon>Actinomycetota</taxon>
        <taxon>Actinomycetes</taxon>
        <taxon>Mycobacteriales</taxon>
        <taxon>Corynebacteriaceae</taxon>
        <taxon>Corynebacterium</taxon>
    </lineage>
</organism>
<sequence>MRSQSSCHPGDNTGPGVKLGHVLPSDVESEHLNMTTPHHPTPVRAWGVTAFAQPLESLTITRRELRADDVSIDIEYAGICHSDIHTATGDWGEREYPLVPGHEIVGRVSAVGDAVTKHRVGDRVGVGCFVNSCGHCEPCRAGEHSYCDTGAVLTYGSEDRYADGEYTQGGYSQAIVVKEDFVVRVPESLDPAAATPLLCAGITTYSPLKHHGAGPGKKVGIIGLGGIGHVAVKIAVAMGAEVVVFSHSTSKREDALKFGATEHVSTADPTFAETWGGQFDLILNTVSVNLDTATYLSLLCFDGALVALGLPNDPMEVPTRMLTSKRRTLTGSLVGGIPETQEMLDFCAEHNITAEIELIDATSINEAYERTINSDVRYRFVIDAATF</sequence>
<dbReference type="InterPro" id="IPR029752">
    <property type="entry name" value="D-isomer_DH_CS1"/>
</dbReference>
<accession>C8NRF6</accession>
<comment type="cofactor">
    <cofactor evidence="1 7">
        <name>Zn(2+)</name>
        <dbReference type="ChEBI" id="CHEBI:29105"/>
    </cofactor>
</comment>
<dbReference type="InterPro" id="IPR002328">
    <property type="entry name" value="ADH_Zn_CS"/>
</dbReference>
<evidence type="ECO:0000256" key="2">
    <source>
        <dbReference type="ARBA" id="ARBA00022723"/>
    </source>
</evidence>
<evidence type="ECO:0000256" key="7">
    <source>
        <dbReference type="RuleBase" id="RU361277"/>
    </source>
</evidence>
<dbReference type="InterPro" id="IPR013154">
    <property type="entry name" value="ADH-like_N"/>
</dbReference>
<dbReference type="InterPro" id="IPR011032">
    <property type="entry name" value="GroES-like_sf"/>
</dbReference>
<name>Q8FU72_COREF</name>
<keyword evidence="11" id="KW-1185">Reference proteome</keyword>
<dbReference type="InterPro" id="IPR020843">
    <property type="entry name" value="ER"/>
</dbReference>
<evidence type="ECO:0000313" key="10">
    <source>
        <dbReference type="EMBL" id="BAC16959.1"/>
    </source>
</evidence>
<protein>
    <recommendedName>
        <fullName evidence="5">alcohol dehydrogenase (NADP(+))</fullName>
        <ecNumber evidence="5">1.1.1.2</ecNumber>
    </recommendedName>
</protein>
<reference evidence="10 11" key="1">
    <citation type="journal article" date="2003" name="Genome Res.">
        <title>Comparative complete genome sequence analysis of the amino acid replacements responsible for the thermostability of Corynebacterium efficiens.</title>
        <authorList>
            <person name="Nishio Y."/>
            <person name="Nakamura Y."/>
            <person name="Kawarabayasi Y."/>
            <person name="Usuda Y."/>
            <person name="Kimura E."/>
            <person name="Sugimoto S."/>
            <person name="Matsui K."/>
            <person name="Yamagishi A."/>
            <person name="Kikuchi H."/>
            <person name="Ikeo K."/>
            <person name="Gojobori T."/>
        </authorList>
    </citation>
    <scope>NUCLEOTIDE SEQUENCE [LARGE SCALE GENOMIC DNA]</scope>
    <source>
        <strain evidence="11">DSM 44549 / YS-314 / AJ 12310 / JCM 11189 / NBRC 100395</strain>
    </source>
</reference>
<dbReference type="eggNOG" id="COG1064">
    <property type="taxonomic scope" value="Bacteria"/>
</dbReference>
<evidence type="ECO:0000256" key="1">
    <source>
        <dbReference type="ARBA" id="ARBA00001947"/>
    </source>
</evidence>
<dbReference type="OrthoDB" id="3567264at2"/>
<evidence type="ECO:0000256" key="3">
    <source>
        <dbReference type="ARBA" id="ARBA00022833"/>
    </source>
</evidence>
<dbReference type="Pfam" id="PF00107">
    <property type="entry name" value="ADH_zinc_N"/>
    <property type="match status" value="1"/>
</dbReference>
<dbReference type="PROSITE" id="PS00065">
    <property type="entry name" value="D_2_HYDROXYACID_DH_1"/>
    <property type="match status" value="1"/>
</dbReference>
<dbReference type="Gene3D" id="3.40.50.720">
    <property type="entry name" value="NAD(P)-binding Rossmann-like Domain"/>
    <property type="match status" value="1"/>
</dbReference>
<dbReference type="AlphaFoldDB" id="Q8FU72"/>
<dbReference type="KEGG" id="cef:CE0149"/>
<dbReference type="Pfam" id="PF08240">
    <property type="entry name" value="ADH_N"/>
    <property type="match status" value="1"/>
</dbReference>
<evidence type="ECO:0000256" key="8">
    <source>
        <dbReference type="SAM" id="MobiDB-lite"/>
    </source>
</evidence>
<comment type="similarity">
    <text evidence="7">Belongs to the zinc-containing alcohol dehydrogenase family.</text>
</comment>
<dbReference type="PROSITE" id="PS00059">
    <property type="entry name" value="ADH_ZINC"/>
    <property type="match status" value="1"/>
</dbReference>
<dbReference type="STRING" id="196164.gene:10740539"/>
<evidence type="ECO:0000259" key="9">
    <source>
        <dbReference type="SMART" id="SM00829"/>
    </source>
</evidence>
<dbReference type="InterPro" id="IPR036291">
    <property type="entry name" value="NAD(P)-bd_dom_sf"/>
</dbReference>
<evidence type="ECO:0000256" key="5">
    <source>
        <dbReference type="ARBA" id="ARBA00024074"/>
    </source>
</evidence>
<accession>Q8FU72</accession>
<dbReference type="InterPro" id="IPR047109">
    <property type="entry name" value="CAD-like"/>
</dbReference>
<dbReference type="Gene3D" id="3.90.180.10">
    <property type="entry name" value="Medium-chain alcohol dehydrogenases, catalytic domain"/>
    <property type="match status" value="1"/>
</dbReference>
<evidence type="ECO:0000313" key="11">
    <source>
        <dbReference type="Proteomes" id="UP000001409"/>
    </source>
</evidence>
<keyword evidence="4" id="KW-0560">Oxidoreductase</keyword>
<keyword evidence="3 7" id="KW-0862">Zinc</keyword>
<dbReference type="HOGENOM" id="CLU_026673_20_2_11"/>
<dbReference type="PANTHER" id="PTHR42683">
    <property type="entry name" value="ALDEHYDE REDUCTASE"/>
    <property type="match status" value="1"/>
</dbReference>
<dbReference type="FunFam" id="3.40.50.720:FF:000022">
    <property type="entry name" value="Cinnamyl alcohol dehydrogenase"/>
    <property type="match status" value="1"/>
</dbReference>
<dbReference type="EC" id="1.1.1.2" evidence="5"/>